<organism evidence="3 4">
    <name type="scientific">Xiamenia xianingshaonis</name>
    <dbReference type="NCBI Taxonomy" id="2682776"/>
    <lineage>
        <taxon>Bacteria</taxon>
        <taxon>Bacillati</taxon>
        <taxon>Actinomycetota</taxon>
        <taxon>Coriobacteriia</taxon>
        <taxon>Eggerthellales</taxon>
        <taxon>Eggerthellaceae</taxon>
        <taxon>Xiamenia</taxon>
    </lineage>
</organism>
<comment type="caution">
    <text evidence="3">The sequence shown here is derived from an EMBL/GenBank/DDBJ whole genome shotgun (WGS) entry which is preliminary data.</text>
</comment>
<evidence type="ECO:0000259" key="1">
    <source>
        <dbReference type="Pfam" id="PF13173"/>
    </source>
</evidence>
<dbReference type="RefSeq" id="WP_166340144.1">
    <property type="nucleotide sequence ID" value="NZ_WPCR01000011.1"/>
</dbReference>
<evidence type="ECO:0000313" key="3">
    <source>
        <dbReference type="EMBL" id="NHM14743.1"/>
    </source>
</evidence>
<dbReference type="InterPro" id="IPR027417">
    <property type="entry name" value="P-loop_NTPase"/>
</dbReference>
<dbReference type="Pfam" id="PF13173">
    <property type="entry name" value="AAA_14"/>
    <property type="match status" value="1"/>
</dbReference>
<dbReference type="Proteomes" id="UP000636394">
    <property type="component" value="Unassembled WGS sequence"/>
</dbReference>
<keyword evidence="4" id="KW-1185">Reference proteome</keyword>
<dbReference type="PANTHER" id="PTHR33295:SF7">
    <property type="entry name" value="ATPASE"/>
    <property type="match status" value="1"/>
</dbReference>
<dbReference type="Pfam" id="PF13635">
    <property type="entry name" value="DUF4143"/>
    <property type="match status" value="1"/>
</dbReference>
<dbReference type="PANTHER" id="PTHR33295">
    <property type="entry name" value="ATPASE"/>
    <property type="match status" value="1"/>
</dbReference>
<accession>A0ABX0INM3</accession>
<dbReference type="Gene3D" id="3.40.50.300">
    <property type="entry name" value="P-loop containing nucleotide triphosphate hydrolases"/>
    <property type="match status" value="1"/>
</dbReference>
<protein>
    <submittedName>
        <fullName evidence="3">AAA family ATPase</fullName>
    </submittedName>
</protein>
<name>A0ABX0INM3_9ACTN</name>
<feature type="domain" description="AAA" evidence="1">
    <location>
        <begin position="21"/>
        <end position="155"/>
    </location>
</feature>
<feature type="domain" description="DUF4143" evidence="2">
    <location>
        <begin position="227"/>
        <end position="415"/>
    </location>
</feature>
<sequence>MFRRKRYDDLLEWKSTSNGKSAVLVEGARRVGKTTLVQGFASAEYADSIYIDFSKAPKAVLDLFLNEREDVDTFLRMLQLHYAKKLPERKSVIIFDEVQRFPVAREYVKHLVADGRFDYIETGSLISIRKNVDDIVIPSEEERLSLHPLDFDEYLWALGLDAYIDAVRDAFERRVPLPDLVHAKIMRLFNEYMLVGGMPQSVEAFAESKDFGPCDRVKRNILNLYLEDIGKFGGSEARRARALFQEVPGQLSAASKRFKFASARKGPEGGGTGRFEEYEPAIDWLEDAHLVNPCRLCTDPSVGLRLSEKASSLKLYMADTGLLVTLAFADGPRSMEVHRDIQFGRVSVNRGMLAENVVAQQLRSHGHALFYHAWEEPGQREGARPRPREIDFLVTRPYEDAAGKLRVSPVEVKSSKSYSTVSLDDFKRKYAKRAGSEIVLHPKQLRVDGDRMYLPLYMAGLL</sequence>
<dbReference type="SUPFAM" id="SSF52540">
    <property type="entry name" value="P-loop containing nucleoside triphosphate hydrolases"/>
    <property type="match status" value="1"/>
</dbReference>
<dbReference type="EMBL" id="WPCR01000011">
    <property type="protein sequence ID" value="NHM14743.1"/>
    <property type="molecule type" value="Genomic_DNA"/>
</dbReference>
<reference evidence="3 4" key="1">
    <citation type="submission" date="2019-11" db="EMBL/GenBank/DDBJ databases">
        <title>Eggerthellaceae novel genus isolated from the rectal contents of marmort.</title>
        <authorList>
            <person name="Zhang G."/>
        </authorList>
    </citation>
    <scope>NUCLEOTIDE SEQUENCE [LARGE SCALE GENOMIC DNA]</scope>
    <source>
        <strain evidence="4">zg-886</strain>
    </source>
</reference>
<dbReference type="InterPro" id="IPR025420">
    <property type="entry name" value="DUF4143"/>
</dbReference>
<dbReference type="InterPro" id="IPR041682">
    <property type="entry name" value="AAA_14"/>
</dbReference>
<gene>
    <name evidence="3" type="ORF">GMI68_08225</name>
</gene>
<evidence type="ECO:0000313" key="4">
    <source>
        <dbReference type="Proteomes" id="UP000636394"/>
    </source>
</evidence>
<evidence type="ECO:0000259" key="2">
    <source>
        <dbReference type="Pfam" id="PF13635"/>
    </source>
</evidence>
<proteinExistence type="predicted"/>